<dbReference type="EMBL" id="CP039247">
    <property type="protein sequence ID" value="QCB28163.1"/>
    <property type="molecule type" value="Genomic_DNA"/>
</dbReference>
<protein>
    <submittedName>
        <fullName evidence="2">Uncharacterized protein</fullName>
    </submittedName>
</protein>
<keyword evidence="1" id="KW-0812">Transmembrane</keyword>
<evidence type="ECO:0000313" key="3">
    <source>
        <dbReference type="Proteomes" id="UP000296352"/>
    </source>
</evidence>
<feature type="transmembrane region" description="Helical" evidence="1">
    <location>
        <begin position="20"/>
        <end position="41"/>
    </location>
</feature>
<keyword evidence="3" id="KW-1185">Reference proteome</keyword>
<keyword evidence="1" id="KW-0472">Membrane</keyword>
<dbReference type="RefSeq" id="WP_136140939.1">
    <property type="nucleotide sequence ID" value="NZ_CP039247.1"/>
</dbReference>
<feature type="transmembrane region" description="Helical" evidence="1">
    <location>
        <begin position="88"/>
        <end position="108"/>
    </location>
</feature>
<organism evidence="2 3">
    <name type="scientific">Corynebacterium endometrii</name>
    <dbReference type="NCBI Taxonomy" id="2488819"/>
    <lineage>
        <taxon>Bacteria</taxon>
        <taxon>Bacillati</taxon>
        <taxon>Actinomycetota</taxon>
        <taxon>Actinomycetes</taxon>
        <taxon>Mycobacteriales</taxon>
        <taxon>Corynebacteriaceae</taxon>
        <taxon>Corynebacterium</taxon>
    </lineage>
</organism>
<accession>A0A4P7QF60</accession>
<evidence type="ECO:0000313" key="2">
    <source>
        <dbReference type="EMBL" id="QCB28163.1"/>
    </source>
</evidence>
<feature type="transmembrane region" description="Helical" evidence="1">
    <location>
        <begin position="120"/>
        <end position="138"/>
    </location>
</feature>
<reference evidence="2 3" key="1">
    <citation type="submission" date="2019-04" db="EMBL/GenBank/DDBJ databases">
        <title>Corynebacterium endometrii sp. nov., isolated from the uterus of a cow with endometritis.</title>
        <authorList>
            <person name="Ballas P."/>
            <person name="Ruckert C."/>
            <person name="Wagener K."/>
            <person name="Drillich M."/>
            <person name="Kaempfer P."/>
            <person name="Busse H.-J."/>
            <person name="Ehling-Schulz M."/>
        </authorList>
    </citation>
    <scope>NUCLEOTIDE SEQUENCE [LARGE SCALE GENOMIC DNA]</scope>
    <source>
        <strain evidence="2 3">LMM-1653</strain>
    </source>
</reference>
<feature type="transmembrane region" description="Helical" evidence="1">
    <location>
        <begin position="53"/>
        <end position="76"/>
    </location>
</feature>
<keyword evidence="1" id="KW-1133">Transmembrane helix</keyword>
<gene>
    <name evidence="2" type="ORF">CENDO_04365</name>
</gene>
<sequence>MSSAPAGRLIRTDFSSGEAVMAFVWLALGALLSLLLEVVYLDTVVTLGADTKFYFPFTVAIAFLFNLVLTRTAALWVRPESRQHVASVLPAIPVAVWATGFFAFLVAGEVTGHQWMPANLLPFLLLFAGLGGGMWPILRAK</sequence>
<dbReference type="Proteomes" id="UP000296352">
    <property type="component" value="Chromosome"/>
</dbReference>
<evidence type="ECO:0000256" key="1">
    <source>
        <dbReference type="SAM" id="Phobius"/>
    </source>
</evidence>
<proteinExistence type="predicted"/>
<dbReference type="AlphaFoldDB" id="A0A4P7QF60"/>
<dbReference type="KEGG" id="cee:CENDO_04365"/>
<dbReference type="OrthoDB" id="4410789at2"/>
<name>A0A4P7QF60_9CORY</name>